<proteinExistence type="inferred from homology"/>
<evidence type="ECO:0000313" key="6">
    <source>
        <dbReference type="Proteomes" id="UP000037460"/>
    </source>
</evidence>
<dbReference type="Gene3D" id="3.30.590.10">
    <property type="entry name" value="Glutamine synthetase/guanido kinase, catalytic domain"/>
    <property type="match status" value="1"/>
</dbReference>
<dbReference type="PROSITE" id="PS51987">
    <property type="entry name" value="GS_CATALYTIC"/>
    <property type="match status" value="1"/>
</dbReference>
<protein>
    <submittedName>
        <fullName evidence="5">Glutamine synthetase type iii domain-containing protein</fullName>
    </submittedName>
</protein>
<evidence type="ECO:0000256" key="3">
    <source>
        <dbReference type="SAM" id="Coils"/>
    </source>
</evidence>
<dbReference type="Pfam" id="PF12437">
    <property type="entry name" value="GSIII_N"/>
    <property type="match status" value="1"/>
</dbReference>
<organism evidence="5 6">
    <name type="scientific">Chrysochromulina tobinii</name>
    <dbReference type="NCBI Taxonomy" id="1460289"/>
    <lineage>
        <taxon>Eukaryota</taxon>
        <taxon>Haptista</taxon>
        <taxon>Haptophyta</taxon>
        <taxon>Prymnesiophyceae</taxon>
        <taxon>Prymnesiales</taxon>
        <taxon>Chrysochromulinaceae</taxon>
        <taxon>Chrysochromulina</taxon>
    </lineage>
</organism>
<dbReference type="PANTHER" id="PTHR42974">
    <property type="entry name" value="GLUTAMINE SYNTHETASE"/>
    <property type="match status" value="1"/>
</dbReference>
<dbReference type="Pfam" id="PF18318">
    <property type="entry name" value="Gln-synt_C-ter"/>
    <property type="match status" value="1"/>
</dbReference>
<comment type="similarity">
    <text evidence="1 2">Belongs to the glutamine synthetase family.</text>
</comment>
<dbReference type="AlphaFoldDB" id="A0A0M0J6A5"/>
<dbReference type="SMART" id="SM01230">
    <property type="entry name" value="Gln-synt_C"/>
    <property type="match status" value="1"/>
</dbReference>
<comment type="caution">
    <text evidence="5">The sequence shown here is derived from an EMBL/GenBank/DDBJ whole genome shotgun (WGS) entry which is preliminary data.</text>
</comment>
<gene>
    <name evidence="5" type="ORF">Ctob_002082</name>
</gene>
<dbReference type="InterPro" id="IPR008146">
    <property type="entry name" value="Gln_synth_cat_dom"/>
</dbReference>
<reference evidence="6" key="1">
    <citation type="journal article" date="2015" name="PLoS Genet.">
        <title>Genome Sequence and Transcriptome Analyses of Chrysochromulina tobin: Metabolic Tools for Enhanced Algal Fitness in the Prominent Order Prymnesiales (Haptophyceae).</title>
        <authorList>
            <person name="Hovde B.T."/>
            <person name="Deodato C.R."/>
            <person name="Hunsperger H.M."/>
            <person name="Ryken S.A."/>
            <person name="Yost W."/>
            <person name="Jha R.K."/>
            <person name="Patterson J."/>
            <person name="Monnat R.J. Jr."/>
            <person name="Barlow S.B."/>
            <person name="Starkenburg S.R."/>
            <person name="Cattolico R.A."/>
        </authorList>
    </citation>
    <scope>NUCLEOTIDE SEQUENCE</scope>
    <source>
        <strain evidence="6">CCMP291</strain>
    </source>
</reference>
<dbReference type="InterPro" id="IPR040577">
    <property type="entry name" value="Gln-synt_C"/>
</dbReference>
<accession>A0A0M0J6A5</accession>
<dbReference type="PANTHER" id="PTHR42974:SF1">
    <property type="entry name" value="TYPE-3 GLUTAMINE SYNTHETASE"/>
    <property type="match status" value="1"/>
</dbReference>
<dbReference type="Gene3D" id="1.20.120.1560">
    <property type="match status" value="2"/>
</dbReference>
<dbReference type="Pfam" id="PF00120">
    <property type="entry name" value="Gln-synt_C"/>
    <property type="match status" value="1"/>
</dbReference>
<keyword evidence="3" id="KW-0175">Coiled coil</keyword>
<keyword evidence="6" id="KW-1185">Reference proteome</keyword>
<dbReference type="InterPro" id="IPR027303">
    <property type="entry name" value="Gln_synth_gly_rich_site"/>
</dbReference>
<dbReference type="OrthoDB" id="415358at2759"/>
<feature type="domain" description="GS catalytic" evidence="4">
    <location>
        <begin position="208"/>
        <end position="627"/>
    </location>
</feature>
<evidence type="ECO:0000256" key="1">
    <source>
        <dbReference type="PROSITE-ProRule" id="PRU01331"/>
    </source>
</evidence>
<dbReference type="GO" id="GO:0004356">
    <property type="term" value="F:glutamine synthetase activity"/>
    <property type="evidence" value="ECO:0007669"/>
    <property type="project" value="InterPro"/>
</dbReference>
<dbReference type="InterPro" id="IPR022147">
    <property type="entry name" value="GSIII_N"/>
</dbReference>
<dbReference type="SUPFAM" id="SSF55931">
    <property type="entry name" value="Glutamine synthetase/guanido kinase"/>
    <property type="match status" value="1"/>
</dbReference>
<dbReference type="Proteomes" id="UP000037460">
    <property type="component" value="Unassembled WGS sequence"/>
</dbReference>
<dbReference type="EMBL" id="JWZX01003327">
    <property type="protein sequence ID" value="KOO21867.1"/>
    <property type="molecule type" value="Genomic_DNA"/>
</dbReference>
<evidence type="ECO:0000256" key="2">
    <source>
        <dbReference type="RuleBase" id="RU000384"/>
    </source>
</evidence>
<feature type="coiled-coil region" evidence="3">
    <location>
        <begin position="633"/>
        <end position="660"/>
    </location>
</feature>
<evidence type="ECO:0000313" key="5">
    <source>
        <dbReference type="EMBL" id="KOO21867.1"/>
    </source>
</evidence>
<dbReference type="PROSITE" id="PS00181">
    <property type="entry name" value="GLNA_ATP"/>
    <property type="match status" value="1"/>
</dbReference>
<sequence length="720" mass="79693">MGGCQSHMSTMPFDDVHMYDATLTPPPSAPPPYEINFEANRSSYGQNRFMGTVAAKYLVKQGLPANLLSTSDWTLDRETAHKVAKAIIEWAKERGATMTVHCFQPLGSAGLRLGQTAGVQNAMFNFNKKGELEYVFTGDELIQGESDGSSFHNGGLRATHTAGGYTILDPTSPVFIRGDTVFIPTMFVSWHGIAIDEKTPLLKSMKVLGTQGKRLLSKLGYEVSNIIPNIGLEQEFFLIPREAYYKRPDLQFAGRTIMGRDAARGQELCDHYMAPLNQVALACMQEIMHEGFKMGCPFKTRHREVAPNQYECAPYFGLASTQIDENLVLMQLIDEIPQKHGLVGILHEKPFNHVNGSGKHNNFSLGTPEGVNLMNGPQLTAKSGNADIFPIVISAVVRAMFVHGDLFRMAIASPGNDFRLGACEAPPSIMSTYLGQQLTDYLDEFRKGKRNVVYTPNKVTVDLGIDGVAPVKIPAEDRNRTSPFPYGGHRFEFRAAGSSQNVSMINTVLCTTIAESFQMIADQMDEGKAAADVAAEMLNESWDVIFNGNGYSKEWPIEAERRRLCRIDSGVEACKKLTDKKNKDLFSKMNVMKPDECEARATIMYNHYAGTVEIEAKCMVDMIQQHIIPSATKVNLTSQVTQLTAAVKKLEADLHAMEHKDTSYDKATAARVLRLETMVDIRKICDAVEALVPPSLWTLATYKELLFLDFNHGARAGMTL</sequence>
<dbReference type="InterPro" id="IPR052725">
    <property type="entry name" value="GS_Type-3"/>
</dbReference>
<name>A0A0M0J6A5_9EUKA</name>
<dbReference type="InterPro" id="IPR014746">
    <property type="entry name" value="Gln_synth/guanido_kin_cat_dom"/>
</dbReference>
<evidence type="ECO:0000259" key="4">
    <source>
        <dbReference type="PROSITE" id="PS51987"/>
    </source>
</evidence>